<keyword evidence="6 8" id="KW-0472">Membrane</keyword>
<feature type="region of interest" description="Disordered" evidence="7">
    <location>
        <begin position="347"/>
        <end position="519"/>
    </location>
</feature>
<evidence type="ECO:0000256" key="6">
    <source>
        <dbReference type="ARBA" id="ARBA00023136"/>
    </source>
</evidence>
<dbReference type="Pfam" id="PF14703">
    <property type="entry name" value="PHM7_cyt"/>
    <property type="match status" value="1"/>
</dbReference>
<reference evidence="12 13" key="1">
    <citation type="submission" date="2019-01" db="EMBL/GenBank/DDBJ databases">
        <title>Nuclear Genome Assembly of the Microalgal Biofuel strain Nannochloropsis salina CCMP1776.</title>
        <authorList>
            <person name="Hovde B."/>
        </authorList>
    </citation>
    <scope>NUCLEOTIDE SEQUENCE [LARGE SCALE GENOMIC DNA]</scope>
    <source>
        <strain evidence="12 13">CCMP1776</strain>
    </source>
</reference>
<feature type="transmembrane region" description="Helical" evidence="8">
    <location>
        <begin position="185"/>
        <end position="205"/>
    </location>
</feature>
<feature type="transmembrane region" description="Helical" evidence="8">
    <location>
        <begin position="726"/>
        <end position="746"/>
    </location>
</feature>
<dbReference type="GO" id="GO:0005227">
    <property type="term" value="F:calcium-activated cation channel activity"/>
    <property type="evidence" value="ECO:0007669"/>
    <property type="project" value="InterPro"/>
</dbReference>
<feature type="transmembrane region" description="Helical" evidence="8">
    <location>
        <begin position="596"/>
        <end position="619"/>
    </location>
</feature>
<evidence type="ECO:0000313" key="13">
    <source>
        <dbReference type="Proteomes" id="UP000355283"/>
    </source>
</evidence>
<protein>
    <recommendedName>
        <fullName evidence="14">CSC1/OSCA1-like 7TM region domain-containing protein</fullName>
    </recommendedName>
</protein>
<feature type="transmembrane region" description="Helical" evidence="8">
    <location>
        <begin position="29"/>
        <end position="50"/>
    </location>
</feature>
<organism evidence="12 13">
    <name type="scientific">Nannochloropsis salina CCMP1776</name>
    <dbReference type="NCBI Taxonomy" id="1027361"/>
    <lineage>
        <taxon>Eukaryota</taxon>
        <taxon>Sar</taxon>
        <taxon>Stramenopiles</taxon>
        <taxon>Ochrophyta</taxon>
        <taxon>Eustigmatophyceae</taxon>
        <taxon>Eustigmatales</taxon>
        <taxon>Monodopsidaceae</taxon>
        <taxon>Microchloropsis</taxon>
        <taxon>Microchloropsis salina</taxon>
    </lineage>
</organism>
<feature type="domain" description="CSC1/OSCA1-like cytosolic" evidence="11">
    <location>
        <begin position="227"/>
        <end position="330"/>
    </location>
</feature>
<dbReference type="InterPro" id="IPR027815">
    <property type="entry name" value="CSC1/OSCA1-like_cyt"/>
</dbReference>
<comment type="caution">
    <text evidence="12">The sequence shown here is derived from an EMBL/GenBank/DDBJ whole genome shotgun (WGS) entry which is preliminary data.</text>
</comment>
<keyword evidence="13" id="KW-1185">Reference proteome</keyword>
<feature type="region of interest" description="Disordered" evidence="7">
    <location>
        <begin position="991"/>
        <end position="1029"/>
    </location>
</feature>
<dbReference type="Pfam" id="PF13967">
    <property type="entry name" value="RSN1_TM"/>
    <property type="match status" value="1"/>
</dbReference>
<evidence type="ECO:0000259" key="9">
    <source>
        <dbReference type="Pfam" id="PF02714"/>
    </source>
</evidence>
<evidence type="ECO:0000256" key="2">
    <source>
        <dbReference type="ARBA" id="ARBA00007779"/>
    </source>
</evidence>
<evidence type="ECO:0000259" key="10">
    <source>
        <dbReference type="Pfam" id="PF13967"/>
    </source>
</evidence>
<feature type="compositionally biased region" description="Basic residues" evidence="7">
    <location>
        <begin position="509"/>
        <end position="519"/>
    </location>
</feature>
<feature type="transmembrane region" description="Helical" evidence="8">
    <location>
        <begin position="690"/>
        <end position="714"/>
    </location>
</feature>
<feature type="transmembrane region" description="Helical" evidence="8">
    <location>
        <begin position="821"/>
        <end position="841"/>
    </location>
</feature>
<feature type="compositionally biased region" description="Low complexity" evidence="7">
    <location>
        <begin position="156"/>
        <end position="169"/>
    </location>
</feature>
<proteinExistence type="inferred from homology"/>
<evidence type="ECO:0000256" key="4">
    <source>
        <dbReference type="ARBA" id="ARBA00022692"/>
    </source>
</evidence>
<dbReference type="Pfam" id="PF02714">
    <property type="entry name" value="RSN1_7TM"/>
    <property type="match status" value="1"/>
</dbReference>
<keyword evidence="4 8" id="KW-0812">Transmembrane</keyword>
<keyword evidence="3" id="KW-0813">Transport</keyword>
<evidence type="ECO:0000256" key="3">
    <source>
        <dbReference type="ARBA" id="ARBA00022448"/>
    </source>
</evidence>
<dbReference type="AlphaFoldDB" id="A0A4D9D4K0"/>
<dbReference type="PANTHER" id="PTHR13018">
    <property type="entry name" value="PROBABLE MEMBRANE PROTEIN DUF221-RELATED"/>
    <property type="match status" value="1"/>
</dbReference>
<dbReference type="GO" id="GO:0005886">
    <property type="term" value="C:plasma membrane"/>
    <property type="evidence" value="ECO:0007669"/>
    <property type="project" value="TreeGrafter"/>
</dbReference>
<evidence type="ECO:0000256" key="5">
    <source>
        <dbReference type="ARBA" id="ARBA00022989"/>
    </source>
</evidence>
<evidence type="ECO:0000256" key="1">
    <source>
        <dbReference type="ARBA" id="ARBA00004141"/>
    </source>
</evidence>
<feature type="compositionally biased region" description="Acidic residues" evidence="7">
    <location>
        <begin position="392"/>
        <end position="403"/>
    </location>
</feature>
<feature type="transmembrane region" description="Helical" evidence="8">
    <location>
        <begin position="112"/>
        <end position="130"/>
    </location>
</feature>
<dbReference type="InterPro" id="IPR045122">
    <property type="entry name" value="Csc1-like"/>
</dbReference>
<feature type="compositionally biased region" description="Basic and acidic residues" evidence="7">
    <location>
        <begin position="487"/>
        <end position="508"/>
    </location>
</feature>
<dbReference type="PANTHER" id="PTHR13018:SF5">
    <property type="entry name" value="RE44586P"/>
    <property type="match status" value="1"/>
</dbReference>
<dbReference type="InterPro" id="IPR003864">
    <property type="entry name" value="CSC1/OSCA1-like_7TM"/>
</dbReference>
<evidence type="ECO:0000259" key="11">
    <source>
        <dbReference type="Pfam" id="PF14703"/>
    </source>
</evidence>
<accession>A0A4D9D4K0</accession>
<sequence length="1029" mass="114319">MGTSASKFGQYEANRGGLSPSVVELGAEASAIFFAVFFTAYTVAHWRNWLPKVFASRRFLYPKRTFPFETPPRRRHLFSWLVDSWTVGDKDILRYYGLDALLFLRSLRLQSLVILLCSLYGLCVILPVNMQGQAVFTSPPWGAAYTTAHIGPLASVAPSSPADPDSPTLGTPPPSSSEPEDVTRLFLVHVLGAYYMTGVCLYLLWRQYQEYLSLRHAFRQRPDPANYTIMVHHIPGSMRSNTAVSAYFDALFPGSVQKVTLMLELPELEALIRKRDRVAHRLEWALVVRGDRSKLRCAWTRKPASIDVLVEELREELPRLESQVAEWQEELMDWHVRHERFSRRAPLEAGSGRGGRTLEELEGEEGVDLSLSASTTISGGEEEAGQGGSSGLDEEDGEEEEGAQQDPMREALLKESAGGRRETGVAPGQRRGKASHSARQSARRGVGAGLDEEDYVQSGEEGEGRSEEGRPSGLIPPWVQGWHGRARREMGRGQAERDKAEAQEEGQARIRRPKARRERSKGLRLLREKTFRMITGNPAGAIAFVSFRSLAVASVAGQCVTYRHPLKMMTKPAPQPADIIWTNAYMPMRLLPIKTVLGVGSSVVVTLFFSVIVGIIASLTNVQTLHDHVPFMRNFLENSKLAQELLPYLPAFLLVMVDCTIPPILSLLARVVFREVRTVSEAHVTVFRRLYLFLMYNNFLILFLSSSLNTYYAIVEDPHLTLVELGIFLPNISSFYIAYIMIKVLCSHPMELSRMSSFFVAGIRWFFTDDLTEAQKAARILGCNALERPGGLYYGRIYADNLFVFTITMTFALVAPLILPFALAFFVGALVVYKRVLLFVYEPEFESCGTFWPKTYRRMVAALYFMQCALLCILITNEAFEEVAWLAPLPLLTLLASLVITRSYKEAAAHLPLSVAMEMDEMHKSWGETYGFLNHSYIQPALQPLKTSHGLVGVGSCRPYEPPTTVAPAPSTAPTVPVVPAAAGPSLVIESGATPAEKQEHGIPDANPPTAMNGAVAETKEIAVSDDGN</sequence>
<gene>
    <name evidence="12" type="ORF">NSK_002764</name>
</gene>
<feature type="region of interest" description="Disordered" evidence="7">
    <location>
        <begin position="156"/>
        <end position="180"/>
    </location>
</feature>
<feature type="domain" description="CSC1/OSCA1-like 7TM region" evidence="9">
    <location>
        <begin position="598"/>
        <end position="872"/>
    </location>
</feature>
<feature type="domain" description="CSC1/OSCA1-like N-terminal transmembrane" evidence="10">
    <location>
        <begin position="30"/>
        <end position="207"/>
    </location>
</feature>
<evidence type="ECO:0000313" key="12">
    <source>
        <dbReference type="EMBL" id="TFJ85944.1"/>
    </source>
</evidence>
<evidence type="ECO:0000256" key="7">
    <source>
        <dbReference type="SAM" id="MobiDB-lite"/>
    </source>
</evidence>
<name>A0A4D9D4K0_9STRA</name>
<comment type="similarity">
    <text evidence="2">Belongs to the CSC1 (TC 1.A.17) family.</text>
</comment>
<feature type="transmembrane region" description="Helical" evidence="8">
    <location>
        <begin position="648"/>
        <end position="669"/>
    </location>
</feature>
<feature type="compositionally biased region" description="Basic and acidic residues" evidence="7">
    <location>
        <begin position="407"/>
        <end position="423"/>
    </location>
</feature>
<comment type="subcellular location">
    <subcellularLocation>
        <location evidence="1">Membrane</location>
        <topology evidence="1">Multi-pass membrane protein</topology>
    </subcellularLocation>
</comment>
<evidence type="ECO:0008006" key="14">
    <source>
        <dbReference type="Google" id="ProtNLM"/>
    </source>
</evidence>
<keyword evidence="5 8" id="KW-1133">Transmembrane helix</keyword>
<dbReference type="Proteomes" id="UP000355283">
    <property type="component" value="Unassembled WGS sequence"/>
</dbReference>
<dbReference type="InterPro" id="IPR032880">
    <property type="entry name" value="CSC1/OSCA1-like_N"/>
</dbReference>
<dbReference type="EMBL" id="SDOX01000010">
    <property type="protein sequence ID" value="TFJ85944.1"/>
    <property type="molecule type" value="Genomic_DNA"/>
</dbReference>
<evidence type="ECO:0000256" key="8">
    <source>
        <dbReference type="SAM" id="Phobius"/>
    </source>
</evidence>
<dbReference type="OrthoDB" id="192963at2759"/>